<proteinExistence type="predicted"/>
<evidence type="ECO:0000256" key="2">
    <source>
        <dbReference type="ARBA" id="ARBA00022741"/>
    </source>
</evidence>
<keyword evidence="2" id="KW-0547">Nucleotide-binding</keyword>
<dbReference type="RefSeq" id="WP_344918269.1">
    <property type="nucleotide sequence ID" value="NZ_BAABAQ010000004.1"/>
</dbReference>
<evidence type="ECO:0008006" key="7">
    <source>
        <dbReference type="Google" id="ProtNLM"/>
    </source>
</evidence>
<evidence type="ECO:0000256" key="3">
    <source>
        <dbReference type="ARBA" id="ARBA00022840"/>
    </source>
</evidence>
<feature type="region of interest" description="Disordered" evidence="4">
    <location>
        <begin position="384"/>
        <end position="410"/>
    </location>
</feature>
<protein>
    <recommendedName>
        <fullName evidence="7">Cysteinyl-tRNA synthetase</fullName>
    </recommendedName>
</protein>
<comment type="caution">
    <text evidence="5">The sequence shown here is derived from an EMBL/GenBank/DDBJ whole genome shotgun (WGS) entry which is preliminary data.</text>
</comment>
<keyword evidence="3" id="KW-0067">ATP-binding</keyword>
<dbReference type="InterPro" id="IPR009080">
    <property type="entry name" value="tRNAsynth_Ia_anticodon-bd"/>
</dbReference>
<dbReference type="SUPFAM" id="SSF47323">
    <property type="entry name" value="Anticodon-binding domain of a subclass of class I aminoacyl-tRNA synthetases"/>
    <property type="match status" value="1"/>
</dbReference>
<evidence type="ECO:0000313" key="5">
    <source>
        <dbReference type="EMBL" id="GAA4190186.1"/>
    </source>
</evidence>
<evidence type="ECO:0000313" key="6">
    <source>
        <dbReference type="Proteomes" id="UP001501251"/>
    </source>
</evidence>
<evidence type="ECO:0000256" key="4">
    <source>
        <dbReference type="SAM" id="MobiDB-lite"/>
    </source>
</evidence>
<name>A0ABP8AU94_9ACTN</name>
<organism evidence="5 6">
    <name type="scientific">Streptosporangium oxazolinicum</name>
    <dbReference type="NCBI Taxonomy" id="909287"/>
    <lineage>
        <taxon>Bacteria</taxon>
        <taxon>Bacillati</taxon>
        <taxon>Actinomycetota</taxon>
        <taxon>Actinomycetes</taxon>
        <taxon>Streptosporangiales</taxon>
        <taxon>Streptosporangiaceae</taxon>
        <taxon>Streptosporangium</taxon>
    </lineage>
</organism>
<accession>A0ABP8AU94</accession>
<keyword evidence="6" id="KW-1185">Reference proteome</keyword>
<gene>
    <name evidence="5" type="ORF">GCM10022252_28090</name>
</gene>
<evidence type="ECO:0000256" key="1">
    <source>
        <dbReference type="ARBA" id="ARBA00022598"/>
    </source>
</evidence>
<dbReference type="InterPro" id="IPR029062">
    <property type="entry name" value="Class_I_gatase-like"/>
</dbReference>
<reference evidence="6" key="1">
    <citation type="journal article" date="2019" name="Int. J. Syst. Evol. Microbiol.">
        <title>The Global Catalogue of Microorganisms (GCM) 10K type strain sequencing project: providing services to taxonomists for standard genome sequencing and annotation.</title>
        <authorList>
            <consortium name="The Broad Institute Genomics Platform"/>
            <consortium name="The Broad Institute Genome Sequencing Center for Infectious Disease"/>
            <person name="Wu L."/>
            <person name="Ma J."/>
        </authorList>
    </citation>
    <scope>NUCLEOTIDE SEQUENCE [LARGE SCALE GENOMIC DNA]</scope>
    <source>
        <strain evidence="6">JCM 17388</strain>
    </source>
</reference>
<sequence length="410" mass="43412">MPGRPGVLVLMGSGETSPTMVEVHRSVIRRLGGGARAVLLDTPYAFQENAADISARARGYFARSVGVEVEVGDEVGGADWVFSGPGSPTFALERWTATHVAGDLRARLRAREGATVLASAAACTAGVATVPVYEIYKVGAAPHWRPGLDLLGVLGLTVAVVPHYDNTEGGTHDTRYCYLGERRLTRMEPELPPGAAVLGIDEHTALIVDLDTEEALVAGRGRVTIRRPGSQAVLPAGTTTNLEEIRRLARGETTVNGTPPVISPTPRQVSLAETTRSCEERFAAALAGHDAAGAVRAVLDLETEIARWGADTEQDEGGVEQARESLRLLITKLGARSDSPCPGDLVASLVESVLALRGELRRQGRYDLADALRTALLRGGVLVADTPNGPRWTPTGSDRQPMSGPPRTGF</sequence>
<dbReference type="Proteomes" id="UP001501251">
    <property type="component" value="Unassembled WGS sequence"/>
</dbReference>
<dbReference type="Gene3D" id="3.40.50.880">
    <property type="match status" value="1"/>
</dbReference>
<dbReference type="Gene3D" id="1.20.120.1910">
    <property type="entry name" value="Cysteine-tRNA ligase, C-terminal anti-codon recognition domain"/>
    <property type="match status" value="1"/>
</dbReference>
<keyword evidence="1" id="KW-0436">Ligase</keyword>
<dbReference type="EMBL" id="BAABAQ010000004">
    <property type="protein sequence ID" value="GAA4190186.1"/>
    <property type="molecule type" value="Genomic_DNA"/>
</dbReference>